<feature type="region of interest" description="Disordered" evidence="1">
    <location>
        <begin position="101"/>
        <end position="132"/>
    </location>
</feature>
<feature type="compositionally biased region" description="Basic and acidic residues" evidence="1">
    <location>
        <begin position="108"/>
        <end position="126"/>
    </location>
</feature>
<dbReference type="AlphaFoldDB" id="A0A5C3LMT8"/>
<organism evidence="2 3">
    <name type="scientific">Crucibulum laeve</name>
    <dbReference type="NCBI Taxonomy" id="68775"/>
    <lineage>
        <taxon>Eukaryota</taxon>
        <taxon>Fungi</taxon>
        <taxon>Dikarya</taxon>
        <taxon>Basidiomycota</taxon>
        <taxon>Agaricomycotina</taxon>
        <taxon>Agaricomycetes</taxon>
        <taxon>Agaricomycetidae</taxon>
        <taxon>Agaricales</taxon>
        <taxon>Agaricineae</taxon>
        <taxon>Nidulariaceae</taxon>
        <taxon>Crucibulum</taxon>
    </lineage>
</organism>
<evidence type="ECO:0000256" key="1">
    <source>
        <dbReference type="SAM" id="MobiDB-lite"/>
    </source>
</evidence>
<dbReference type="Proteomes" id="UP000308652">
    <property type="component" value="Unassembled WGS sequence"/>
</dbReference>
<keyword evidence="3" id="KW-1185">Reference proteome</keyword>
<evidence type="ECO:0000313" key="3">
    <source>
        <dbReference type="Proteomes" id="UP000308652"/>
    </source>
</evidence>
<dbReference type="OrthoDB" id="2687798at2759"/>
<sequence>MEPRRMEHTRILYSKYPNTGSHRHALASSCRDGNRLETRRARNEEYRRQTMNGDGGCGGGSGNELVLVAYLQYRPRFQHPSKSNPPSHDRITSVYAKHVDATSPPDSFVHRVDPGSENVQKSHEPPSGEWSRAWTRIKEYEHKDGEKD</sequence>
<reference evidence="2 3" key="1">
    <citation type="journal article" date="2019" name="Nat. Ecol. Evol.">
        <title>Megaphylogeny resolves global patterns of mushroom evolution.</title>
        <authorList>
            <person name="Varga T."/>
            <person name="Krizsan K."/>
            <person name="Foldi C."/>
            <person name="Dima B."/>
            <person name="Sanchez-Garcia M."/>
            <person name="Sanchez-Ramirez S."/>
            <person name="Szollosi G.J."/>
            <person name="Szarkandi J.G."/>
            <person name="Papp V."/>
            <person name="Albert L."/>
            <person name="Andreopoulos W."/>
            <person name="Angelini C."/>
            <person name="Antonin V."/>
            <person name="Barry K.W."/>
            <person name="Bougher N.L."/>
            <person name="Buchanan P."/>
            <person name="Buyck B."/>
            <person name="Bense V."/>
            <person name="Catcheside P."/>
            <person name="Chovatia M."/>
            <person name="Cooper J."/>
            <person name="Damon W."/>
            <person name="Desjardin D."/>
            <person name="Finy P."/>
            <person name="Geml J."/>
            <person name="Haridas S."/>
            <person name="Hughes K."/>
            <person name="Justo A."/>
            <person name="Karasinski D."/>
            <person name="Kautmanova I."/>
            <person name="Kiss B."/>
            <person name="Kocsube S."/>
            <person name="Kotiranta H."/>
            <person name="LaButti K.M."/>
            <person name="Lechner B.E."/>
            <person name="Liimatainen K."/>
            <person name="Lipzen A."/>
            <person name="Lukacs Z."/>
            <person name="Mihaltcheva S."/>
            <person name="Morgado L.N."/>
            <person name="Niskanen T."/>
            <person name="Noordeloos M.E."/>
            <person name="Ohm R.A."/>
            <person name="Ortiz-Santana B."/>
            <person name="Ovrebo C."/>
            <person name="Racz N."/>
            <person name="Riley R."/>
            <person name="Savchenko A."/>
            <person name="Shiryaev A."/>
            <person name="Soop K."/>
            <person name="Spirin V."/>
            <person name="Szebenyi C."/>
            <person name="Tomsovsky M."/>
            <person name="Tulloss R.E."/>
            <person name="Uehling J."/>
            <person name="Grigoriev I.V."/>
            <person name="Vagvolgyi C."/>
            <person name="Papp T."/>
            <person name="Martin F.M."/>
            <person name="Miettinen O."/>
            <person name="Hibbett D.S."/>
            <person name="Nagy L.G."/>
        </authorList>
    </citation>
    <scope>NUCLEOTIDE SEQUENCE [LARGE SCALE GENOMIC DNA]</scope>
    <source>
        <strain evidence="2 3">CBS 166.37</strain>
    </source>
</reference>
<evidence type="ECO:0000313" key="2">
    <source>
        <dbReference type="EMBL" id="TFK34105.1"/>
    </source>
</evidence>
<accession>A0A5C3LMT8</accession>
<gene>
    <name evidence="2" type="ORF">BDQ12DRAFT_669668</name>
</gene>
<dbReference type="EMBL" id="ML213636">
    <property type="protein sequence ID" value="TFK34105.1"/>
    <property type="molecule type" value="Genomic_DNA"/>
</dbReference>
<proteinExistence type="predicted"/>
<protein>
    <submittedName>
        <fullName evidence="2">Uncharacterized protein</fullName>
    </submittedName>
</protein>
<name>A0A5C3LMT8_9AGAR</name>